<accession>A0A5J4PIN5</accession>
<dbReference type="SUPFAM" id="SSF48208">
    <property type="entry name" value="Six-hairpin glycosidases"/>
    <property type="match status" value="1"/>
</dbReference>
<dbReference type="AlphaFoldDB" id="A0A5J4PIN5"/>
<dbReference type="EMBL" id="SNRY01007996">
    <property type="protein sequence ID" value="KAA6309337.1"/>
    <property type="molecule type" value="Genomic_DNA"/>
</dbReference>
<dbReference type="InterPro" id="IPR008928">
    <property type="entry name" value="6-hairpin_glycosidase_sf"/>
</dbReference>
<protein>
    <submittedName>
        <fullName evidence="1">Endo-1 4-beta-xylanase A</fullName>
        <ecNumber evidence="1">3.2.1.8</ecNumber>
    </submittedName>
</protein>
<gene>
    <name evidence="1" type="ORF">EZS27_039150</name>
</gene>
<dbReference type="Gene3D" id="1.50.10.10">
    <property type="match status" value="1"/>
</dbReference>
<dbReference type="EC" id="3.2.1.8" evidence="1"/>
<keyword evidence="1" id="KW-0378">Hydrolase</keyword>
<dbReference type="InterPro" id="IPR012341">
    <property type="entry name" value="6hp_glycosidase-like_sf"/>
</dbReference>
<name>A0A5J4PIN5_9ZZZZ</name>
<dbReference type="GO" id="GO:0031176">
    <property type="term" value="F:endo-1,4-beta-xylanase activity"/>
    <property type="evidence" value="ECO:0007669"/>
    <property type="project" value="UniProtKB-EC"/>
</dbReference>
<sequence>FLVYMGLRNYDLPEARKALSEKSKNLLLKSWLANGYVFENYNSVTGVGDDVRNSDKFYHWGALLGFITLMEDGYFKEENPAKNKAANN</sequence>
<evidence type="ECO:0000313" key="1">
    <source>
        <dbReference type="EMBL" id="KAA6309337.1"/>
    </source>
</evidence>
<dbReference type="GO" id="GO:0045493">
    <property type="term" value="P:xylan catabolic process"/>
    <property type="evidence" value="ECO:0007669"/>
    <property type="project" value="UniProtKB-KW"/>
</dbReference>
<keyword evidence="1" id="KW-0858">Xylan degradation</keyword>
<organism evidence="1">
    <name type="scientific">termite gut metagenome</name>
    <dbReference type="NCBI Taxonomy" id="433724"/>
    <lineage>
        <taxon>unclassified sequences</taxon>
        <taxon>metagenomes</taxon>
        <taxon>organismal metagenomes</taxon>
    </lineage>
</organism>
<reference evidence="1" key="1">
    <citation type="submission" date="2019-03" db="EMBL/GenBank/DDBJ databases">
        <title>Single cell metagenomics reveals metabolic interactions within the superorganism composed of flagellate Streblomastix strix and complex community of Bacteroidetes bacteria on its surface.</title>
        <authorList>
            <person name="Treitli S.C."/>
            <person name="Kolisko M."/>
            <person name="Husnik F."/>
            <person name="Keeling P."/>
            <person name="Hampl V."/>
        </authorList>
    </citation>
    <scope>NUCLEOTIDE SEQUENCE</scope>
    <source>
        <strain evidence="1">STM</strain>
    </source>
</reference>
<keyword evidence="1" id="KW-0119">Carbohydrate metabolism</keyword>
<comment type="caution">
    <text evidence="1">The sequence shown here is derived from an EMBL/GenBank/DDBJ whole genome shotgun (WGS) entry which is preliminary data.</text>
</comment>
<keyword evidence="1" id="KW-0624">Polysaccharide degradation</keyword>
<feature type="non-terminal residue" evidence="1">
    <location>
        <position position="1"/>
    </location>
</feature>
<proteinExistence type="predicted"/>
<keyword evidence="1" id="KW-0326">Glycosidase</keyword>